<accession>B6AG65</accession>
<protein>
    <submittedName>
        <fullName evidence="1">Uncharacterized protein</fullName>
    </submittedName>
</protein>
<dbReference type="AlphaFoldDB" id="B6AG65"/>
<organism evidence="1 2">
    <name type="scientific">Cryptosporidium muris (strain RN66)</name>
    <dbReference type="NCBI Taxonomy" id="441375"/>
    <lineage>
        <taxon>Eukaryota</taxon>
        <taxon>Sar</taxon>
        <taxon>Alveolata</taxon>
        <taxon>Apicomplexa</taxon>
        <taxon>Conoidasida</taxon>
        <taxon>Coccidia</taxon>
        <taxon>Eucoccidiorida</taxon>
        <taxon>Eimeriorina</taxon>
        <taxon>Cryptosporidiidae</taxon>
        <taxon>Cryptosporidium</taxon>
    </lineage>
</organism>
<gene>
    <name evidence="1" type="ORF">CMU_000760</name>
</gene>
<evidence type="ECO:0000313" key="2">
    <source>
        <dbReference type="Proteomes" id="UP000001460"/>
    </source>
</evidence>
<dbReference type="OrthoDB" id="340568at2759"/>
<keyword evidence="2" id="KW-1185">Reference proteome</keyword>
<proteinExistence type="predicted"/>
<dbReference type="GeneID" id="6996729"/>
<sequence length="249" mass="28280">MSNISNNDEKVEDIIAESHLNIEDITDKYLVDNCKNNRISIDIKLADSIISRNMRSIAILIIKNCSLISGEAFWSLIFWNNGDLLALSLQKSTHLSTIVLTSSLKDMISESGSVTIYSIINILRQMNEWLELHIYLPKSLIRSNSSEIPPLKNILILYSITVESIYPFFPSMLSIKTDYGGKLQVELSRGFELISRGAEVTKENKRIWSRFKIVEDSRDKFLNEVLGSIANKTSQIPVIQHMKLSLESI</sequence>
<dbReference type="OMA" id="LELHIYL"/>
<dbReference type="EMBL" id="DS989732">
    <property type="protein sequence ID" value="EEA07206.1"/>
    <property type="molecule type" value="Genomic_DNA"/>
</dbReference>
<dbReference type="Proteomes" id="UP000001460">
    <property type="component" value="Unassembled WGS sequence"/>
</dbReference>
<evidence type="ECO:0000313" key="1">
    <source>
        <dbReference type="EMBL" id="EEA07206.1"/>
    </source>
</evidence>
<reference evidence="1" key="1">
    <citation type="submission" date="2008-06" db="EMBL/GenBank/DDBJ databases">
        <authorList>
            <person name="Lorenzi H."/>
            <person name="Inman J."/>
            <person name="Miller J."/>
            <person name="Schobel S."/>
            <person name="Amedeo P."/>
            <person name="Caler E.V."/>
            <person name="da Silva J."/>
        </authorList>
    </citation>
    <scope>NUCLEOTIDE SEQUENCE [LARGE SCALE GENOMIC DNA]</scope>
    <source>
        <strain evidence="1">RN66</strain>
    </source>
</reference>
<name>B6AG65_CRYMR</name>
<dbReference type="RefSeq" id="XP_002141555.1">
    <property type="nucleotide sequence ID" value="XM_002141519.1"/>
</dbReference>
<dbReference type="VEuPathDB" id="CryptoDB:CMU_000760"/>